<comment type="caution">
    <text evidence="1">The sequence shown here is derived from an EMBL/GenBank/DDBJ whole genome shotgun (WGS) entry which is preliminary data.</text>
</comment>
<name>A0ABV7RWW1_9RHOB</name>
<keyword evidence="2" id="KW-1185">Reference proteome</keyword>
<dbReference type="RefSeq" id="WP_379027798.1">
    <property type="nucleotide sequence ID" value="NZ_JBHRXE010000008.1"/>
</dbReference>
<evidence type="ECO:0000313" key="2">
    <source>
        <dbReference type="Proteomes" id="UP001595596"/>
    </source>
</evidence>
<dbReference type="EMBL" id="JBHRXE010000008">
    <property type="protein sequence ID" value="MFC3568380.1"/>
    <property type="molecule type" value="Genomic_DNA"/>
</dbReference>
<gene>
    <name evidence="1" type="ORF">ACFOMP_02815</name>
</gene>
<reference evidence="2" key="1">
    <citation type="journal article" date="2019" name="Int. J. Syst. Evol. Microbiol.">
        <title>The Global Catalogue of Microorganisms (GCM) 10K type strain sequencing project: providing services to taxonomists for standard genome sequencing and annotation.</title>
        <authorList>
            <consortium name="The Broad Institute Genomics Platform"/>
            <consortium name="The Broad Institute Genome Sequencing Center for Infectious Disease"/>
            <person name="Wu L."/>
            <person name="Ma J."/>
        </authorList>
    </citation>
    <scope>NUCLEOTIDE SEQUENCE [LARGE SCALE GENOMIC DNA]</scope>
    <source>
        <strain evidence="2">VKM B-3226</strain>
    </source>
</reference>
<sequence>MIDDDPLLTIDDVIREGACVSGAYAALIRIAKRVPIPAAMRASEIRKLLKEDEQEYLDRATHSNGYGNGNGDGNGNGYGDGNGYGYGGFWE</sequence>
<evidence type="ECO:0000313" key="1">
    <source>
        <dbReference type="EMBL" id="MFC3568380.1"/>
    </source>
</evidence>
<organism evidence="1 2">
    <name type="scientific">Paracoccus simplex</name>
    <dbReference type="NCBI Taxonomy" id="2086346"/>
    <lineage>
        <taxon>Bacteria</taxon>
        <taxon>Pseudomonadati</taxon>
        <taxon>Pseudomonadota</taxon>
        <taxon>Alphaproteobacteria</taxon>
        <taxon>Rhodobacterales</taxon>
        <taxon>Paracoccaceae</taxon>
        <taxon>Paracoccus</taxon>
    </lineage>
</organism>
<dbReference type="Proteomes" id="UP001595596">
    <property type="component" value="Unassembled WGS sequence"/>
</dbReference>
<proteinExistence type="predicted"/>
<accession>A0ABV7RWW1</accession>
<protein>
    <submittedName>
        <fullName evidence="1">Uncharacterized protein</fullName>
    </submittedName>
</protein>